<proteinExistence type="predicted"/>
<evidence type="ECO:0000313" key="2">
    <source>
        <dbReference type="EMBL" id="EXX77296.1"/>
    </source>
</evidence>
<accession>A0A015LX81</accession>
<dbReference type="AlphaFoldDB" id="A0A015LX81"/>
<protein>
    <submittedName>
        <fullName evidence="2">Uncharacterized protein</fullName>
    </submittedName>
</protein>
<evidence type="ECO:0000313" key="3">
    <source>
        <dbReference type="Proteomes" id="UP000022910"/>
    </source>
</evidence>
<dbReference type="HOGENOM" id="CLU_2098100_0_0_1"/>
<evidence type="ECO:0000256" key="1">
    <source>
        <dbReference type="SAM" id="MobiDB-lite"/>
    </source>
</evidence>
<dbReference type="EMBL" id="JEMT01011571">
    <property type="protein sequence ID" value="EXX77296.1"/>
    <property type="molecule type" value="Genomic_DNA"/>
</dbReference>
<reference evidence="2 3" key="1">
    <citation type="submission" date="2014-02" db="EMBL/GenBank/DDBJ databases">
        <title>Single nucleus genome sequencing reveals high similarity among nuclei of an endomycorrhizal fungus.</title>
        <authorList>
            <person name="Lin K."/>
            <person name="Geurts R."/>
            <person name="Zhang Z."/>
            <person name="Limpens E."/>
            <person name="Saunders D.G."/>
            <person name="Mu D."/>
            <person name="Pang E."/>
            <person name="Cao H."/>
            <person name="Cha H."/>
            <person name="Lin T."/>
            <person name="Zhou Q."/>
            <person name="Shang Y."/>
            <person name="Li Y."/>
            <person name="Ivanov S."/>
            <person name="Sharma T."/>
            <person name="Velzen R.V."/>
            <person name="Ruijter N.D."/>
            <person name="Aanen D.K."/>
            <person name="Win J."/>
            <person name="Kamoun S."/>
            <person name="Bisseling T."/>
            <person name="Huang S."/>
        </authorList>
    </citation>
    <scope>NUCLEOTIDE SEQUENCE [LARGE SCALE GENOMIC DNA]</scope>
    <source>
        <strain evidence="3">DAOM197198w</strain>
    </source>
</reference>
<feature type="compositionally biased region" description="Basic and acidic residues" evidence="1">
    <location>
        <begin position="57"/>
        <end position="77"/>
    </location>
</feature>
<gene>
    <name evidence="2" type="ORF">RirG_025110</name>
</gene>
<dbReference type="Proteomes" id="UP000022910">
    <property type="component" value="Unassembled WGS sequence"/>
</dbReference>
<name>A0A015LX81_RHIIW</name>
<dbReference type="SMR" id="A0A015LX81"/>
<comment type="caution">
    <text evidence="2">The sequence shown here is derived from an EMBL/GenBank/DDBJ whole genome shotgun (WGS) entry which is preliminary data.</text>
</comment>
<sequence>MSIHKEGAKDNEAMKNWAMKMNNFLWLGRKIINLAEQSNILSEYATLNEDFTKWLKNENRLTDKKETGDKRPKKESPSARTMRMTSPENREQYLQRLLERLEQKREEVSKWQKAKK</sequence>
<keyword evidence="3" id="KW-1185">Reference proteome</keyword>
<organism evidence="2 3">
    <name type="scientific">Rhizophagus irregularis (strain DAOM 197198w)</name>
    <name type="common">Glomus intraradices</name>
    <dbReference type="NCBI Taxonomy" id="1432141"/>
    <lineage>
        <taxon>Eukaryota</taxon>
        <taxon>Fungi</taxon>
        <taxon>Fungi incertae sedis</taxon>
        <taxon>Mucoromycota</taxon>
        <taxon>Glomeromycotina</taxon>
        <taxon>Glomeromycetes</taxon>
        <taxon>Glomerales</taxon>
        <taxon>Glomeraceae</taxon>
        <taxon>Rhizophagus</taxon>
    </lineage>
</organism>
<feature type="region of interest" description="Disordered" evidence="1">
    <location>
        <begin position="57"/>
        <end position="91"/>
    </location>
</feature>